<evidence type="ECO:0000256" key="1">
    <source>
        <dbReference type="SAM" id="MobiDB-lite"/>
    </source>
</evidence>
<dbReference type="AlphaFoldDB" id="A0A9P6Q7N2"/>
<name>A0A9P6Q7N2_9FUNG</name>
<dbReference type="Proteomes" id="UP000726737">
    <property type="component" value="Unassembled WGS sequence"/>
</dbReference>
<evidence type="ECO:0000313" key="2">
    <source>
        <dbReference type="EMBL" id="KAG0262296.1"/>
    </source>
</evidence>
<sequence>MPVSVDDPFLLASFSSTTHHRQQQQAVSCTPEERNTELAQDEDQSNLLVVAIQGEGVQLYNTADQKCILSYSTPPGYSFAGSAQTHHKSAQLRNVYAVIAKGTDIPAKEEGKVVWMWRDESSASSSLVGSDSAMAEDTVKPSTARKTVHKFDRKIHQLFVSPILPDHVLFTNTDGSISLVTEDLKRVVNTKDFQTAPALKSSKKEKKEAAMQEKSGNTVWATTYNTSYSWIPASALARNTLIVMTVVEVAAGKSIATLSYVNEEQRGFTTLGQVEIQAAAGASGFAFDAISGQLSFMTADGHLKIFNFELSQGDHIVSATESLTLPLPGYATSAATPATKPTKKGSKVATEIGSKVHRVDTVALGDNYLAVAGIHQNNGKAEQTLTIWDIRYGTLQAKHVIPGSSTVHNTTCQLALLPGSVLVMTISTLLNTTIKSDIYLCHFYAEPMSLLGAMGRMRDTAPFLGQNGQLIAQDAYTSTMTVLLTPANMAGVVKASELTVEGTDLEKQVEASQRVENEVLESLSSESKTSTVETFEKIFFEHVERKSAEAEKDLMKKFGVDAEEAKTAVKEMEEKRTVAHKQLQQQQHKLKKKDTQDMDVDMESVIKAADPTVNKKKKKKAAKVAAKKAEKESQAAKDLSDGASSDSSSDDEDDVVDLVSEDEADEDEEKDEEDGEEEQEYVVNEEEEQARKEAYLKAVEEWRMTEAEAIKSYKAQRRLLRAGRKQVPPPELSHHFVTTVVGRCFSQLSNGQPDLDFWPAKVIEYLIKNQLVGNSNPGAGQSGIALDLMERQQWSLLELALTKFYDIPEMDMIMMLKQVIGLNKNKTTASTQPSESSSAPASASSKKSKAASSTSSASAISVPDIPHFLNLIMAAPRNEVFMHQAFKRLSVEEISIVLEVLKGWIIIWDERGGIGHQNQLPDRKQLPGGLPGYGLIIEFTTMILDVHFPSLILSPHLHPLLKEIQQSIQRETDVSNQLEQALRGPLGLFNRKHREMMQRKKATTTVTGAANGGGTADKRRRRRWEGGEGIPDYAVEVIHL</sequence>
<dbReference type="PANTHER" id="PTHR15633:SF2">
    <property type="entry name" value="NUCLEOLAR PROTEIN 11"/>
    <property type="match status" value="1"/>
</dbReference>
<accession>A0A9P6Q7N2</accession>
<dbReference type="InterPro" id="IPR042859">
    <property type="entry name" value="NOL11"/>
</dbReference>
<dbReference type="SUPFAM" id="SSF50978">
    <property type="entry name" value="WD40 repeat-like"/>
    <property type="match status" value="1"/>
</dbReference>
<proteinExistence type="predicted"/>
<feature type="region of interest" description="Disordered" evidence="1">
    <location>
        <begin position="624"/>
        <end position="690"/>
    </location>
</feature>
<organism evidence="2 3">
    <name type="scientific">Mortierella polycephala</name>
    <dbReference type="NCBI Taxonomy" id="41804"/>
    <lineage>
        <taxon>Eukaryota</taxon>
        <taxon>Fungi</taxon>
        <taxon>Fungi incertae sedis</taxon>
        <taxon>Mucoromycota</taxon>
        <taxon>Mortierellomycotina</taxon>
        <taxon>Mortierellomycetes</taxon>
        <taxon>Mortierellales</taxon>
        <taxon>Mortierellaceae</taxon>
        <taxon>Mortierella</taxon>
    </lineage>
</organism>
<dbReference type="GO" id="GO:0005730">
    <property type="term" value="C:nucleolus"/>
    <property type="evidence" value="ECO:0007669"/>
    <property type="project" value="TreeGrafter"/>
</dbReference>
<dbReference type="InterPro" id="IPR036322">
    <property type="entry name" value="WD40_repeat_dom_sf"/>
</dbReference>
<comment type="caution">
    <text evidence="2">The sequence shown here is derived from an EMBL/GenBank/DDBJ whole genome shotgun (WGS) entry which is preliminary data.</text>
</comment>
<dbReference type="OrthoDB" id="4349954at2759"/>
<feature type="compositionally biased region" description="Basic and acidic residues" evidence="1">
    <location>
        <begin position="627"/>
        <end position="640"/>
    </location>
</feature>
<feature type="region of interest" description="Disordered" evidence="1">
    <location>
        <begin position="827"/>
        <end position="850"/>
    </location>
</feature>
<dbReference type="EMBL" id="JAAAJA010000101">
    <property type="protein sequence ID" value="KAG0262296.1"/>
    <property type="molecule type" value="Genomic_DNA"/>
</dbReference>
<protein>
    <submittedName>
        <fullName evidence="2">Uncharacterized protein</fullName>
    </submittedName>
</protein>
<dbReference type="GO" id="GO:0030490">
    <property type="term" value="P:maturation of SSU-rRNA"/>
    <property type="evidence" value="ECO:0007669"/>
    <property type="project" value="InterPro"/>
</dbReference>
<gene>
    <name evidence="2" type="ORF">BG011_000124</name>
</gene>
<evidence type="ECO:0000313" key="3">
    <source>
        <dbReference type="Proteomes" id="UP000726737"/>
    </source>
</evidence>
<keyword evidence="3" id="KW-1185">Reference proteome</keyword>
<feature type="compositionally biased region" description="Acidic residues" evidence="1">
    <location>
        <begin position="648"/>
        <end position="688"/>
    </location>
</feature>
<reference evidence="2" key="1">
    <citation type="journal article" date="2020" name="Fungal Divers.">
        <title>Resolving the Mortierellaceae phylogeny through synthesis of multi-gene phylogenetics and phylogenomics.</title>
        <authorList>
            <person name="Vandepol N."/>
            <person name="Liber J."/>
            <person name="Desiro A."/>
            <person name="Na H."/>
            <person name="Kennedy M."/>
            <person name="Barry K."/>
            <person name="Grigoriev I.V."/>
            <person name="Miller A.N."/>
            <person name="O'Donnell K."/>
            <person name="Stajich J.E."/>
            <person name="Bonito G."/>
        </authorList>
    </citation>
    <scope>NUCLEOTIDE SEQUENCE</scope>
    <source>
        <strain evidence="2">KOD948</strain>
    </source>
</reference>
<dbReference type="GO" id="GO:0003723">
    <property type="term" value="F:RNA binding"/>
    <property type="evidence" value="ECO:0007669"/>
    <property type="project" value="TreeGrafter"/>
</dbReference>
<feature type="region of interest" description="Disordered" evidence="1">
    <location>
        <begin position="571"/>
        <end position="597"/>
    </location>
</feature>
<dbReference type="PANTHER" id="PTHR15633">
    <property type="entry name" value="NUCLEOLAR PROTEIN 11"/>
    <property type="match status" value="1"/>
</dbReference>